<dbReference type="EMBL" id="BAABJK010000002">
    <property type="protein sequence ID" value="GAA4959196.1"/>
    <property type="molecule type" value="Genomic_DNA"/>
</dbReference>
<protein>
    <recommendedName>
        <fullName evidence="3">Nuclear transport factor 2 family protein</fullName>
    </recommendedName>
</protein>
<accession>A0ABP9H629</accession>
<keyword evidence="2" id="KW-1185">Reference proteome</keyword>
<comment type="caution">
    <text evidence="1">The sequence shown here is derived from an EMBL/GenBank/DDBJ whole genome shotgun (WGS) entry which is preliminary data.</text>
</comment>
<gene>
    <name evidence="1" type="ORF">GCM10023315_03500</name>
</gene>
<proteinExistence type="predicted"/>
<sequence length="92" mass="10841">MKVNYQNSVIEITNESDLVSAEFGQKFKKQYLTDLGINQFKNDFIVHGETQVNRINENGEIIWDFSVRDIFVNPDGKTEFKIIENRIELIDW</sequence>
<dbReference type="RefSeq" id="WP_345163894.1">
    <property type="nucleotide sequence ID" value="NZ_BAABJK010000002.1"/>
</dbReference>
<name>A0ABP9H629_9FLAO</name>
<evidence type="ECO:0008006" key="3">
    <source>
        <dbReference type="Google" id="ProtNLM"/>
    </source>
</evidence>
<evidence type="ECO:0000313" key="1">
    <source>
        <dbReference type="EMBL" id="GAA4959196.1"/>
    </source>
</evidence>
<organism evidence="1 2">
    <name type="scientific">Algibacter aquimarinus</name>
    <dbReference type="NCBI Taxonomy" id="1136748"/>
    <lineage>
        <taxon>Bacteria</taxon>
        <taxon>Pseudomonadati</taxon>
        <taxon>Bacteroidota</taxon>
        <taxon>Flavobacteriia</taxon>
        <taxon>Flavobacteriales</taxon>
        <taxon>Flavobacteriaceae</taxon>
        <taxon>Algibacter</taxon>
    </lineage>
</organism>
<dbReference type="Proteomes" id="UP001501692">
    <property type="component" value="Unassembled WGS sequence"/>
</dbReference>
<reference evidence="2" key="1">
    <citation type="journal article" date="2019" name="Int. J. Syst. Evol. Microbiol.">
        <title>The Global Catalogue of Microorganisms (GCM) 10K type strain sequencing project: providing services to taxonomists for standard genome sequencing and annotation.</title>
        <authorList>
            <consortium name="The Broad Institute Genomics Platform"/>
            <consortium name="The Broad Institute Genome Sequencing Center for Infectious Disease"/>
            <person name="Wu L."/>
            <person name="Ma J."/>
        </authorList>
    </citation>
    <scope>NUCLEOTIDE SEQUENCE [LARGE SCALE GENOMIC DNA]</scope>
    <source>
        <strain evidence="2">JCM 18287</strain>
    </source>
</reference>
<evidence type="ECO:0000313" key="2">
    <source>
        <dbReference type="Proteomes" id="UP001501692"/>
    </source>
</evidence>